<dbReference type="InterPro" id="IPR000719">
    <property type="entry name" value="Prot_kinase_dom"/>
</dbReference>
<evidence type="ECO:0000256" key="1">
    <source>
        <dbReference type="ARBA" id="ARBA00022527"/>
    </source>
</evidence>
<evidence type="ECO:0000256" key="5">
    <source>
        <dbReference type="ARBA" id="ARBA00022840"/>
    </source>
</evidence>
<evidence type="ECO:0000256" key="2">
    <source>
        <dbReference type="ARBA" id="ARBA00022679"/>
    </source>
</evidence>
<keyword evidence="5" id="KW-0067">ATP-binding</keyword>
<dbReference type="PROSITE" id="PS50011">
    <property type="entry name" value="PROTEIN_KINASE_DOM"/>
    <property type="match status" value="1"/>
</dbReference>
<reference evidence="8 9" key="1">
    <citation type="submission" date="2021-11" db="EMBL/GenBank/DDBJ databases">
        <authorList>
            <person name="Islam A."/>
            <person name="Islam S."/>
            <person name="Flora M.S."/>
            <person name="Rahman M."/>
            <person name="Ziaur R.M."/>
            <person name="Epstein J.H."/>
            <person name="Hassan M."/>
            <person name="Klassen M."/>
            <person name="Woodard K."/>
            <person name="Webb A."/>
            <person name="Webby R.J."/>
            <person name="El Zowalaty M.E."/>
        </authorList>
    </citation>
    <scope>NUCLEOTIDE SEQUENCE [LARGE SCALE GENOMIC DNA]</scope>
    <source>
        <strain evidence="8">Pbs1</strain>
    </source>
</reference>
<keyword evidence="3" id="KW-0547">Nucleotide-binding</keyword>
<dbReference type="EMBL" id="CAKLCB010000175">
    <property type="protein sequence ID" value="CAH0516530.1"/>
    <property type="molecule type" value="Genomic_DNA"/>
</dbReference>
<feature type="compositionally biased region" description="Basic and acidic residues" evidence="6">
    <location>
        <begin position="519"/>
        <end position="534"/>
    </location>
</feature>
<evidence type="ECO:0000313" key="8">
    <source>
        <dbReference type="EMBL" id="CAH0516530.1"/>
    </source>
</evidence>
<organism evidence="8 9">
    <name type="scientific">Peronospora belbahrii</name>
    <dbReference type="NCBI Taxonomy" id="622444"/>
    <lineage>
        <taxon>Eukaryota</taxon>
        <taxon>Sar</taxon>
        <taxon>Stramenopiles</taxon>
        <taxon>Oomycota</taxon>
        <taxon>Peronosporomycetes</taxon>
        <taxon>Peronosporales</taxon>
        <taxon>Peronosporaceae</taxon>
        <taxon>Peronospora</taxon>
    </lineage>
</organism>
<dbReference type="SMART" id="SM00220">
    <property type="entry name" value="S_TKc"/>
    <property type="match status" value="1"/>
</dbReference>
<comment type="caution">
    <text evidence="8">The sequence shown here is derived from an EMBL/GenBank/DDBJ whole genome shotgun (WGS) entry which is preliminary data.</text>
</comment>
<dbReference type="Pfam" id="PF00069">
    <property type="entry name" value="Pkinase"/>
    <property type="match status" value="1"/>
</dbReference>
<keyword evidence="9" id="KW-1185">Reference proteome</keyword>
<evidence type="ECO:0000313" key="9">
    <source>
        <dbReference type="Proteomes" id="UP001158986"/>
    </source>
</evidence>
<proteinExistence type="predicted"/>
<accession>A0ABN8CTW9</accession>
<protein>
    <recommendedName>
        <fullName evidence="7">Protein kinase domain-containing protein</fullName>
    </recommendedName>
</protein>
<dbReference type="SUPFAM" id="SSF56112">
    <property type="entry name" value="Protein kinase-like (PK-like)"/>
    <property type="match status" value="1"/>
</dbReference>
<gene>
    <name evidence="8" type="ORF">PBS001_LOCUS3193</name>
</gene>
<evidence type="ECO:0000256" key="3">
    <source>
        <dbReference type="ARBA" id="ARBA00022741"/>
    </source>
</evidence>
<keyword evidence="1" id="KW-0723">Serine/threonine-protein kinase</keyword>
<dbReference type="PANTHER" id="PTHR24350">
    <property type="entry name" value="SERINE/THREONINE-PROTEIN KINASE IAL-RELATED"/>
    <property type="match status" value="1"/>
</dbReference>
<feature type="domain" description="Protein kinase" evidence="7">
    <location>
        <begin position="22"/>
        <end position="311"/>
    </location>
</feature>
<dbReference type="Gene3D" id="3.30.200.20">
    <property type="entry name" value="Phosphorylase Kinase, domain 1"/>
    <property type="match status" value="1"/>
</dbReference>
<name>A0ABN8CTW9_9STRA</name>
<evidence type="ECO:0000256" key="6">
    <source>
        <dbReference type="SAM" id="MobiDB-lite"/>
    </source>
</evidence>
<dbReference type="Gene3D" id="1.10.510.10">
    <property type="entry name" value="Transferase(Phosphotransferase) domain 1"/>
    <property type="match status" value="1"/>
</dbReference>
<keyword evidence="2" id="KW-0808">Transferase</keyword>
<evidence type="ECO:0000256" key="4">
    <source>
        <dbReference type="ARBA" id="ARBA00022777"/>
    </source>
</evidence>
<sequence>MSNVAPRTNYVDRRPVSTTCTLALSSSPTISCLPGLYTARHRITQELVALRVLDRHLLRQRAIRRRLRQEIHVLQVARDHQNLLQLYEVKAVGATLEVVFELPRGGEVLKKLYSERDASRVLQQVAYGLQFLHERGIVHGEVRPEHLLFSDNEPDARVLLTAFGRAAPWRLLTLRCHPKTRGFLWNDVHHIRFLPPFLLRRKNRYCQKDLIDKEYEGKSLVVNWREAQQVDIWALGVTLYVMLCGSLPFSSVDEQDNSVADIERRIIQDKLTFPVNGALLSRAAKDLLHRLLAKNSDTAMNMNDVVAHPWLNGAVAPAVSWSAKMLAQHDVFKTRYAEEVAAVTHRPSESTISVSTVLDVENEVAIAPTSKTSTLKRRDKPRSIVRGRVAVLKRDTLEMEVKEEEEALSSLVSTHDTQLLLDDEAQQERPSTDCYMRLASLEMEGPNMTTNSDDEDVVADPEISTCRDAVLGSRSSIGINTGGHGKHITREKSLDKLMQVLLRQRRFLSKSLSSGSSNDRSESVLEKTGNDSQI</sequence>
<dbReference type="InterPro" id="IPR030616">
    <property type="entry name" value="Aur-like"/>
</dbReference>
<feature type="region of interest" description="Disordered" evidence="6">
    <location>
        <begin position="511"/>
        <end position="534"/>
    </location>
</feature>
<dbReference type="InterPro" id="IPR011009">
    <property type="entry name" value="Kinase-like_dom_sf"/>
</dbReference>
<dbReference type="Proteomes" id="UP001158986">
    <property type="component" value="Unassembled WGS sequence"/>
</dbReference>
<evidence type="ECO:0000259" key="7">
    <source>
        <dbReference type="PROSITE" id="PS50011"/>
    </source>
</evidence>
<keyword evidence="4" id="KW-0418">Kinase</keyword>